<name>A0A4Y2IAM2_ARAVE</name>
<accession>A0A4Y2IAM2</accession>
<evidence type="ECO:0000256" key="1">
    <source>
        <dbReference type="SAM" id="MobiDB-lite"/>
    </source>
</evidence>
<gene>
    <name evidence="2" type="ORF">AVEN_249395_1</name>
</gene>
<keyword evidence="3" id="KW-1185">Reference proteome</keyword>
<comment type="caution">
    <text evidence="2">The sequence shown here is derived from an EMBL/GenBank/DDBJ whole genome shotgun (WGS) entry which is preliminary data.</text>
</comment>
<dbReference type="Proteomes" id="UP000499080">
    <property type="component" value="Unassembled WGS sequence"/>
</dbReference>
<dbReference type="EMBL" id="BGPR01002515">
    <property type="protein sequence ID" value="GBM74777.1"/>
    <property type="molecule type" value="Genomic_DNA"/>
</dbReference>
<proteinExistence type="predicted"/>
<protein>
    <submittedName>
        <fullName evidence="2">Uncharacterized protein</fullName>
    </submittedName>
</protein>
<sequence length="74" mass="8480">MACDVTWAASASPPSNRNPILRALSLLPPPTNYKTQKPSLPIEGRREEEEKEQQFPTRRNSKNFAQKARLHNHK</sequence>
<evidence type="ECO:0000313" key="2">
    <source>
        <dbReference type="EMBL" id="GBM74777.1"/>
    </source>
</evidence>
<dbReference type="AlphaFoldDB" id="A0A4Y2IAM2"/>
<feature type="compositionally biased region" description="Polar residues" evidence="1">
    <location>
        <begin position="54"/>
        <end position="64"/>
    </location>
</feature>
<evidence type="ECO:0000313" key="3">
    <source>
        <dbReference type="Proteomes" id="UP000499080"/>
    </source>
</evidence>
<organism evidence="2 3">
    <name type="scientific">Araneus ventricosus</name>
    <name type="common">Orbweaver spider</name>
    <name type="synonym">Epeira ventricosa</name>
    <dbReference type="NCBI Taxonomy" id="182803"/>
    <lineage>
        <taxon>Eukaryota</taxon>
        <taxon>Metazoa</taxon>
        <taxon>Ecdysozoa</taxon>
        <taxon>Arthropoda</taxon>
        <taxon>Chelicerata</taxon>
        <taxon>Arachnida</taxon>
        <taxon>Araneae</taxon>
        <taxon>Araneomorphae</taxon>
        <taxon>Entelegynae</taxon>
        <taxon>Araneoidea</taxon>
        <taxon>Araneidae</taxon>
        <taxon>Araneus</taxon>
    </lineage>
</organism>
<reference evidence="2 3" key="1">
    <citation type="journal article" date="2019" name="Sci. Rep.">
        <title>Orb-weaving spider Araneus ventricosus genome elucidates the spidroin gene catalogue.</title>
        <authorList>
            <person name="Kono N."/>
            <person name="Nakamura H."/>
            <person name="Ohtoshi R."/>
            <person name="Moran D.A.P."/>
            <person name="Shinohara A."/>
            <person name="Yoshida Y."/>
            <person name="Fujiwara M."/>
            <person name="Mori M."/>
            <person name="Tomita M."/>
            <person name="Arakawa K."/>
        </authorList>
    </citation>
    <scope>NUCLEOTIDE SEQUENCE [LARGE SCALE GENOMIC DNA]</scope>
</reference>
<feature type="region of interest" description="Disordered" evidence="1">
    <location>
        <begin position="1"/>
        <end position="74"/>
    </location>
</feature>